<feature type="transmembrane region" description="Helical" evidence="7">
    <location>
        <begin position="568"/>
        <end position="587"/>
    </location>
</feature>
<keyword evidence="5 7" id="KW-0472">Membrane</keyword>
<sequence>MGFIPNSTGILHASVCVAVGRCVLGACVVNLCTCWQAGAASPVNQRKQQQRSHRGSRSSSSSPPPPLRTIWHVQEAGSPSKRHNGKIKLLTSGSAARTKLRTKPAPEATSMNSQWDVNRALTLAGFFNFLYGAGNACTIPFLTLYFRELGLSPPLVGIVIGLKHLITSLWAPLCSYLAKTYNKRKALISGSLLCSAGAGLVLTLVPPMSKDIVYTYCNMSQHPGKLLVATQVPYINKNSLSTVNTRPAPDDKMLSTETIGTASKDLLTAANSTDVYTPIKTYYPVHVPPVTDSRVGDVHIDTQQFNNVPSSVTLDGSAAEIALVEKMLEISTMNGPVKATRSPNTGIMNVKENFMRNDSSRRSSNFTFHTALMSLTETPYILKNLSGRWERAQDVSSQLLEGTEFLDSEHKVFLMVLGVVVLWELLAAPLGWMVDDSLYEYLDFVDAADKHGNLWIWNYLGTSVGACSIAIFVDQLNCFLSTNFPRSVVHFYGYASLITLTLLVSIFFPIHVSKKNEHINKTVKALSLIGSDGRTILSAVTVFLTGAIGSTVQNFLFWQMQDQGSNELYMGLSVAIGLVVEILLYFFKSKLLTALSGGGTVALSLSCLVAQLLYYSFLWDSWVVLPIQILCAFSNGALWWAVNMQADDIATPGTERSLHLVLKDLSYGCGASLGSFAGGFVVNSFGLAVLYRACSITLILWLILFLIVQSKLPRQKKINYSRLLAADSSDMSDSDDDKERDWLVKAMRDEHFNRNW</sequence>
<comment type="similarity">
    <text evidence="2">Belongs to the major facilitator superfamily. MFSD6 family.</text>
</comment>
<evidence type="ECO:0000256" key="6">
    <source>
        <dbReference type="SAM" id="MobiDB-lite"/>
    </source>
</evidence>
<keyword evidence="9" id="KW-1185">Reference proteome</keyword>
<dbReference type="InParanoid" id="A0A6J0TTV6"/>
<dbReference type="InterPro" id="IPR051717">
    <property type="entry name" value="MFS_MFSD6"/>
</dbReference>
<feature type="transmembrane region" description="Helical" evidence="7">
    <location>
        <begin position="623"/>
        <end position="644"/>
    </location>
</feature>
<keyword evidence="3 7" id="KW-0812">Transmembrane</keyword>
<accession>A0A6J0TTV6</accession>
<name>A0A6J0TTV6_9SAUR</name>
<evidence type="ECO:0000256" key="3">
    <source>
        <dbReference type="ARBA" id="ARBA00022692"/>
    </source>
</evidence>
<evidence type="ECO:0000256" key="2">
    <source>
        <dbReference type="ARBA" id="ARBA00005241"/>
    </source>
</evidence>
<evidence type="ECO:0000313" key="9">
    <source>
        <dbReference type="Proteomes" id="UP001652642"/>
    </source>
</evidence>
<evidence type="ECO:0000259" key="8">
    <source>
        <dbReference type="Pfam" id="PF12832"/>
    </source>
</evidence>
<evidence type="ECO:0000313" key="10">
    <source>
        <dbReference type="RefSeq" id="XP_020651996.2"/>
    </source>
</evidence>
<dbReference type="AlphaFoldDB" id="A0A6J0TTV6"/>
<dbReference type="CTD" id="162387"/>
<reference evidence="9" key="1">
    <citation type="submission" date="2025-05" db="UniProtKB">
        <authorList>
            <consortium name="RefSeq"/>
        </authorList>
    </citation>
    <scope>NUCLEOTIDE SEQUENCE [LARGE SCALE GENOMIC DNA]</scope>
</reference>
<evidence type="ECO:0000256" key="5">
    <source>
        <dbReference type="ARBA" id="ARBA00023136"/>
    </source>
</evidence>
<reference evidence="10" key="2">
    <citation type="submission" date="2025-08" db="UniProtKB">
        <authorList>
            <consortium name="RefSeq"/>
        </authorList>
    </citation>
    <scope>IDENTIFICATION</scope>
</reference>
<dbReference type="PANTHER" id="PTHR16172">
    <property type="entry name" value="MAJOR FACILITATOR SUPERFAMILY DOMAIN-CONTAINING PROTEIN 6-LIKE"/>
    <property type="match status" value="1"/>
</dbReference>
<feature type="domain" description="Major facilitator superfamily associated" evidence="8">
    <location>
        <begin position="123"/>
        <end position="693"/>
    </location>
</feature>
<dbReference type="InterPro" id="IPR024989">
    <property type="entry name" value="MFS_assoc_dom"/>
</dbReference>
<feature type="transmembrane region" description="Helical" evidence="7">
    <location>
        <begin position="120"/>
        <end position="143"/>
    </location>
</feature>
<protein>
    <submittedName>
        <fullName evidence="10">Major facilitator superfamily domain-containing protein 6-like</fullName>
    </submittedName>
</protein>
<feature type="transmembrane region" description="Helical" evidence="7">
    <location>
        <begin position="594"/>
        <end position="617"/>
    </location>
</feature>
<dbReference type="KEGG" id="pvt:110080427"/>
<dbReference type="GO" id="GO:0016020">
    <property type="term" value="C:membrane"/>
    <property type="evidence" value="ECO:0007669"/>
    <property type="project" value="UniProtKB-SubCell"/>
</dbReference>
<dbReference type="RefSeq" id="XP_020651996.2">
    <property type="nucleotide sequence ID" value="XM_020796337.2"/>
</dbReference>
<feature type="transmembrane region" description="Helical" evidence="7">
    <location>
        <begin position="689"/>
        <end position="708"/>
    </location>
</feature>
<dbReference type="PANTHER" id="PTHR16172:SF41">
    <property type="entry name" value="MAJOR FACILITATOR SUPERFAMILY DOMAIN-CONTAINING PROTEIN 6-LIKE"/>
    <property type="match status" value="1"/>
</dbReference>
<dbReference type="Gene3D" id="1.20.1250.20">
    <property type="entry name" value="MFS general substrate transporter like domains"/>
    <property type="match status" value="2"/>
</dbReference>
<evidence type="ECO:0000256" key="7">
    <source>
        <dbReference type="SAM" id="Phobius"/>
    </source>
</evidence>
<gene>
    <name evidence="10" type="primary">MFSD6L</name>
</gene>
<evidence type="ECO:0000256" key="4">
    <source>
        <dbReference type="ARBA" id="ARBA00022989"/>
    </source>
</evidence>
<feature type="region of interest" description="Disordered" evidence="6">
    <location>
        <begin position="43"/>
        <end position="68"/>
    </location>
</feature>
<dbReference type="Pfam" id="PF12832">
    <property type="entry name" value="MFS_1_like"/>
    <property type="match status" value="1"/>
</dbReference>
<proteinExistence type="inferred from homology"/>
<dbReference type="OrthoDB" id="515887at2759"/>
<comment type="subcellular location">
    <subcellularLocation>
        <location evidence="1">Membrane</location>
        <topology evidence="1">Multi-pass membrane protein</topology>
    </subcellularLocation>
</comment>
<dbReference type="GeneID" id="110080427"/>
<dbReference type="SUPFAM" id="SSF103473">
    <property type="entry name" value="MFS general substrate transporter"/>
    <property type="match status" value="2"/>
</dbReference>
<keyword evidence="4 7" id="KW-1133">Transmembrane helix</keyword>
<evidence type="ECO:0000256" key="1">
    <source>
        <dbReference type="ARBA" id="ARBA00004141"/>
    </source>
</evidence>
<feature type="transmembrane region" description="Helical" evidence="7">
    <location>
        <begin position="454"/>
        <end position="473"/>
    </location>
</feature>
<feature type="transmembrane region" description="Helical" evidence="7">
    <location>
        <begin position="533"/>
        <end position="556"/>
    </location>
</feature>
<dbReference type="InterPro" id="IPR036259">
    <property type="entry name" value="MFS_trans_sf"/>
</dbReference>
<feature type="transmembrane region" description="Helical" evidence="7">
    <location>
        <begin position="412"/>
        <end position="434"/>
    </location>
</feature>
<dbReference type="Proteomes" id="UP001652642">
    <property type="component" value="Chromosome 2"/>
</dbReference>
<organism evidence="9 10">
    <name type="scientific">Pogona vitticeps</name>
    <name type="common">central bearded dragon</name>
    <dbReference type="NCBI Taxonomy" id="103695"/>
    <lineage>
        <taxon>Eukaryota</taxon>
        <taxon>Metazoa</taxon>
        <taxon>Chordata</taxon>
        <taxon>Craniata</taxon>
        <taxon>Vertebrata</taxon>
        <taxon>Euteleostomi</taxon>
        <taxon>Lepidosauria</taxon>
        <taxon>Squamata</taxon>
        <taxon>Bifurcata</taxon>
        <taxon>Unidentata</taxon>
        <taxon>Episquamata</taxon>
        <taxon>Toxicofera</taxon>
        <taxon>Iguania</taxon>
        <taxon>Acrodonta</taxon>
        <taxon>Agamidae</taxon>
        <taxon>Amphibolurinae</taxon>
        <taxon>Pogona</taxon>
    </lineage>
</organism>
<feature type="transmembrane region" description="Helical" evidence="7">
    <location>
        <begin position="493"/>
        <end position="512"/>
    </location>
</feature>
<dbReference type="CDD" id="cd17479">
    <property type="entry name" value="MFS_MFSD6L"/>
    <property type="match status" value="1"/>
</dbReference>
<feature type="transmembrane region" description="Helical" evidence="7">
    <location>
        <begin position="155"/>
        <end position="174"/>
    </location>
</feature>